<dbReference type="InterPro" id="IPR050902">
    <property type="entry name" value="ABC_Transporter_SBP"/>
</dbReference>
<dbReference type="PANTHER" id="PTHR30535">
    <property type="entry name" value="VITAMIN B12-BINDING PROTEIN"/>
    <property type="match status" value="1"/>
</dbReference>
<name>A0ABW8NM13_9GAMM</name>
<proteinExistence type="predicted"/>
<dbReference type="SUPFAM" id="SSF53807">
    <property type="entry name" value="Helical backbone' metal receptor"/>
    <property type="match status" value="1"/>
</dbReference>
<evidence type="ECO:0000313" key="6">
    <source>
        <dbReference type="Proteomes" id="UP001620597"/>
    </source>
</evidence>
<feature type="region of interest" description="Disordered" evidence="2">
    <location>
        <begin position="25"/>
        <end position="44"/>
    </location>
</feature>
<organism evidence="5 6">
    <name type="scientific">Oceanobacter antarcticus</name>
    <dbReference type="NCBI Taxonomy" id="3133425"/>
    <lineage>
        <taxon>Bacteria</taxon>
        <taxon>Pseudomonadati</taxon>
        <taxon>Pseudomonadota</taxon>
        <taxon>Gammaproteobacteria</taxon>
        <taxon>Oceanospirillales</taxon>
        <taxon>Oceanospirillaceae</taxon>
        <taxon>Oceanobacter</taxon>
    </lineage>
</organism>
<dbReference type="Pfam" id="PF01497">
    <property type="entry name" value="Peripla_BP_2"/>
    <property type="match status" value="1"/>
</dbReference>
<protein>
    <submittedName>
        <fullName evidence="5">Cobalamin-binding protein</fullName>
    </submittedName>
</protein>
<keyword evidence="6" id="KW-1185">Reference proteome</keyword>
<dbReference type="Gene3D" id="3.40.50.1980">
    <property type="entry name" value="Nitrogenase molybdenum iron protein domain"/>
    <property type="match status" value="2"/>
</dbReference>
<dbReference type="PANTHER" id="PTHR30535:SF34">
    <property type="entry name" value="MOLYBDATE-BINDING PROTEIN MOLA"/>
    <property type="match status" value="1"/>
</dbReference>
<keyword evidence="1 3" id="KW-0732">Signal</keyword>
<dbReference type="InterPro" id="IPR054828">
    <property type="entry name" value="Vit_B12_bind_prot"/>
</dbReference>
<evidence type="ECO:0000256" key="3">
    <source>
        <dbReference type="SAM" id="SignalP"/>
    </source>
</evidence>
<evidence type="ECO:0000259" key="4">
    <source>
        <dbReference type="PROSITE" id="PS50983"/>
    </source>
</evidence>
<dbReference type="PROSITE" id="PS50983">
    <property type="entry name" value="FE_B12_PBP"/>
    <property type="match status" value="1"/>
</dbReference>
<feature type="domain" description="Fe/B12 periplasmic-binding" evidence="4">
    <location>
        <begin position="53"/>
        <end position="304"/>
    </location>
</feature>
<feature type="chain" id="PRO_5045145199" evidence="3">
    <location>
        <begin position="21"/>
        <end position="304"/>
    </location>
</feature>
<dbReference type="EMBL" id="JBBKTX010000023">
    <property type="protein sequence ID" value="MFK4754008.1"/>
    <property type="molecule type" value="Genomic_DNA"/>
</dbReference>
<feature type="signal peptide" evidence="3">
    <location>
        <begin position="1"/>
        <end position="20"/>
    </location>
</feature>
<gene>
    <name evidence="5" type="ORF">WG929_16475</name>
</gene>
<evidence type="ECO:0000256" key="1">
    <source>
        <dbReference type="ARBA" id="ARBA00022729"/>
    </source>
</evidence>
<sequence>MSRPYRAGWLLLLVLSAAHGAEPGQQTELSSAKQAPATVQKTSNPADARASLRIIALAPHIVELLYTIGAGAQIIGTTEYADYPAAANDIPRVGSYAGLQIEKILQMKPDLIIAWRSGNPVTDLERLQQYHLNVVYSDVTRLDDVASALRNFGRLTGHEASAEQHALAYEQELQRLRATFAKRTPVRVFYELWSRPLTTVAANAWPQQQLTLCGADNPFAQLNQDYPGVGLEQVIVSMPEVIIQPSHQGNNSIDADAVNWQRWRTIPAVKNGYIIHPDADKLHRMTPRALDEIGLLCEQIDHAR</sequence>
<dbReference type="CDD" id="cd01144">
    <property type="entry name" value="BtuF"/>
    <property type="match status" value="1"/>
</dbReference>
<dbReference type="RefSeq" id="WP_416206979.1">
    <property type="nucleotide sequence ID" value="NZ_JBBKTX010000023.1"/>
</dbReference>
<evidence type="ECO:0000313" key="5">
    <source>
        <dbReference type="EMBL" id="MFK4754008.1"/>
    </source>
</evidence>
<evidence type="ECO:0000256" key="2">
    <source>
        <dbReference type="SAM" id="MobiDB-lite"/>
    </source>
</evidence>
<comment type="caution">
    <text evidence="5">The sequence shown here is derived from an EMBL/GenBank/DDBJ whole genome shotgun (WGS) entry which is preliminary data.</text>
</comment>
<dbReference type="InterPro" id="IPR002491">
    <property type="entry name" value="ABC_transptr_periplasmic_BD"/>
</dbReference>
<dbReference type="Proteomes" id="UP001620597">
    <property type="component" value="Unassembled WGS sequence"/>
</dbReference>
<reference evidence="5 6" key="1">
    <citation type="submission" date="2024-03" db="EMBL/GenBank/DDBJ databases">
        <title>High-quality draft genome sequence of Oceanobacter sp. wDCs-4.</title>
        <authorList>
            <person name="Dong C."/>
        </authorList>
    </citation>
    <scope>NUCLEOTIDE SEQUENCE [LARGE SCALE GENOMIC DNA]</scope>
    <source>
        <strain evidence="6">wDCs-4</strain>
    </source>
</reference>
<accession>A0ABW8NM13</accession>
<dbReference type="NCBIfam" id="NF038402">
    <property type="entry name" value="TroA_like"/>
    <property type="match status" value="1"/>
</dbReference>